<evidence type="ECO:0000313" key="1">
    <source>
        <dbReference type="EMBL" id="EUA67628.1"/>
    </source>
</evidence>
<proteinExistence type="predicted"/>
<organism evidence="1 2">
    <name type="scientific">Mycobacteroides abscessus subsp. bolletii 1513</name>
    <dbReference type="NCBI Taxonomy" id="1299321"/>
    <lineage>
        <taxon>Bacteria</taxon>
        <taxon>Bacillati</taxon>
        <taxon>Actinomycetota</taxon>
        <taxon>Actinomycetes</taxon>
        <taxon>Mycobacteriales</taxon>
        <taxon>Mycobacteriaceae</taxon>
        <taxon>Mycobacteroides</taxon>
        <taxon>Mycobacteroides abscessus</taxon>
    </lineage>
</organism>
<dbReference type="Proteomes" id="UP000023351">
    <property type="component" value="Unassembled WGS sequence"/>
</dbReference>
<comment type="caution">
    <text evidence="1">The sequence shown here is derived from an EMBL/GenBank/DDBJ whole genome shotgun (WGS) entry which is preliminary data.</text>
</comment>
<evidence type="ECO:0000313" key="2">
    <source>
        <dbReference type="Proteomes" id="UP000023351"/>
    </source>
</evidence>
<gene>
    <name evidence="1" type="ORF">I540_5964</name>
</gene>
<reference evidence="1 2" key="1">
    <citation type="submission" date="2013-12" db="EMBL/GenBank/DDBJ databases">
        <authorList>
            <person name="Zelazny A."/>
            <person name="Olivier K."/>
            <person name="Holland S."/>
            <person name="Lenaerts A."/>
            <person name="Ordway D."/>
            <person name="DeGroote M.A."/>
            <person name="Parker T."/>
            <person name="Sizemore C."/>
            <person name="Tallon L.J."/>
            <person name="Sadzewicz L.K."/>
            <person name="Sengamalay N."/>
            <person name="Fraser C.M."/>
            <person name="Hine E."/>
            <person name="Shefchek K.A."/>
            <person name="Das S.P."/>
            <person name="Tettelin H."/>
        </authorList>
    </citation>
    <scope>NUCLEOTIDE SEQUENCE [LARGE SCALE GENOMIC DNA]</scope>
    <source>
        <strain evidence="1 2">1513</strain>
    </source>
</reference>
<dbReference type="PATRIC" id="fig|1299321.3.peg.5768"/>
<protein>
    <submittedName>
        <fullName evidence="1">Uncharacterized protein</fullName>
    </submittedName>
</protein>
<dbReference type="AlphaFoldDB" id="X8DIR1"/>
<dbReference type="EMBL" id="JAOJ01000003">
    <property type="protein sequence ID" value="EUA67628.1"/>
    <property type="molecule type" value="Genomic_DNA"/>
</dbReference>
<sequence length="54" mass="5720">MLVDDDKVVDTCPAESDARGYAAESGADHEDLVLREGVRAHGVPALRLSGSVIR</sequence>
<accession>X8DIR1</accession>
<name>X8DIR1_9MYCO</name>